<keyword evidence="1" id="KW-0812">Transmembrane</keyword>
<sequence length="237" mass="25228">MRQIRAISSWATAAMLAVAAAALTHLCVAFLPLIDVWAAHRPGSDVGAVRLAAWAVLAATVVTAWVVFAGWSRRARSNLVAFGIRTTSKMPLMDVAVGSVGRAPALRRRMTTLTWLWWISLLLALTAVGLGVLAGLDNLREIDDVRERVAAGGTVDRALVSHLFGRQLLLRLPGAALGIAAAAFALVLIARVTSAQYGRVARIRGAAVPRATLRALRSTDEDWTVVLPLSVGGTIRE</sequence>
<protein>
    <submittedName>
        <fullName evidence="2">Uncharacterized protein</fullName>
    </submittedName>
</protein>
<gene>
    <name evidence="2" type="ORF">ACFPIJ_50125</name>
</gene>
<keyword evidence="1" id="KW-0472">Membrane</keyword>
<organism evidence="2 3">
    <name type="scientific">Dactylosporangium cerinum</name>
    <dbReference type="NCBI Taxonomy" id="1434730"/>
    <lineage>
        <taxon>Bacteria</taxon>
        <taxon>Bacillati</taxon>
        <taxon>Actinomycetota</taxon>
        <taxon>Actinomycetes</taxon>
        <taxon>Micromonosporales</taxon>
        <taxon>Micromonosporaceae</taxon>
        <taxon>Dactylosporangium</taxon>
    </lineage>
</organism>
<evidence type="ECO:0000313" key="3">
    <source>
        <dbReference type="Proteomes" id="UP001595912"/>
    </source>
</evidence>
<dbReference type="EMBL" id="JBHSIU010000086">
    <property type="protein sequence ID" value="MFC5005970.1"/>
    <property type="molecule type" value="Genomic_DNA"/>
</dbReference>
<feature type="transmembrane region" description="Helical" evidence="1">
    <location>
        <begin position="115"/>
        <end position="136"/>
    </location>
</feature>
<keyword evidence="3" id="KW-1185">Reference proteome</keyword>
<dbReference type="Proteomes" id="UP001595912">
    <property type="component" value="Unassembled WGS sequence"/>
</dbReference>
<feature type="transmembrane region" description="Helical" evidence="1">
    <location>
        <begin position="168"/>
        <end position="189"/>
    </location>
</feature>
<evidence type="ECO:0000256" key="1">
    <source>
        <dbReference type="SAM" id="Phobius"/>
    </source>
</evidence>
<proteinExistence type="predicted"/>
<reference evidence="3" key="1">
    <citation type="journal article" date="2019" name="Int. J. Syst. Evol. Microbiol.">
        <title>The Global Catalogue of Microorganisms (GCM) 10K type strain sequencing project: providing services to taxonomists for standard genome sequencing and annotation.</title>
        <authorList>
            <consortium name="The Broad Institute Genomics Platform"/>
            <consortium name="The Broad Institute Genome Sequencing Center for Infectious Disease"/>
            <person name="Wu L."/>
            <person name="Ma J."/>
        </authorList>
    </citation>
    <scope>NUCLEOTIDE SEQUENCE [LARGE SCALE GENOMIC DNA]</scope>
    <source>
        <strain evidence="3">CGMCC 4.7152</strain>
    </source>
</reference>
<keyword evidence="1" id="KW-1133">Transmembrane helix</keyword>
<feature type="transmembrane region" description="Helical" evidence="1">
    <location>
        <begin position="51"/>
        <end position="71"/>
    </location>
</feature>
<comment type="caution">
    <text evidence="2">The sequence shown here is derived from an EMBL/GenBank/DDBJ whole genome shotgun (WGS) entry which is preliminary data.</text>
</comment>
<evidence type="ECO:0000313" key="2">
    <source>
        <dbReference type="EMBL" id="MFC5005970.1"/>
    </source>
</evidence>
<name>A0ABV9WBA6_9ACTN</name>
<feature type="transmembrane region" description="Helical" evidence="1">
    <location>
        <begin position="7"/>
        <end position="31"/>
    </location>
</feature>
<dbReference type="RefSeq" id="WP_380126554.1">
    <property type="nucleotide sequence ID" value="NZ_JBHSIU010000086.1"/>
</dbReference>
<accession>A0ABV9WBA6</accession>